<dbReference type="PaxDb" id="2903-EOD05409"/>
<dbReference type="CDD" id="cd05246">
    <property type="entry name" value="dTDP_GD_SDR_e"/>
    <property type="match status" value="1"/>
</dbReference>
<dbReference type="GeneID" id="17251454"/>
<keyword evidence="7" id="KW-1185">Reference proteome</keyword>
<dbReference type="InterPro" id="IPR016040">
    <property type="entry name" value="NAD(P)-bd_dom"/>
</dbReference>
<dbReference type="RefSeq" id="XP_005757838.1">
    <property type="nucleotide sequence ID" value="XM_005757781.1"/>
</dbReference>
<dbReference type="GO" id="GO:0008460">
    <property type="term" value="F:dTDP-glucose 4,6-dehydratase activity"/>
    <property type="evidence" value="ECO:0007669"/>
    <property type="project" value="InterPro"/>
</dbReference>
<dbReference type="KEGG" id="ehx:EMIHUDRAFT_433184"/>
<dbReference type="HOGENOM" id="CLU_007383_1_14_1"/>
<dbReference type="PANTHER" id="PTHR43000">
    <property type="entry name" value="DTDP-D-GLUCOSE 4,6-DEHYDRATASE-RELATED"/>
    <property type="match status" value="1"/>
</dbReference>
<proteinExistence type="predicted"/>
<evidence type="ECO:0000259" key="5">
    <source>
        <dbReference type="Pfam" id="PF16363"/>
    </source>
</evidence>
<dbReference type="Gene3D" id="3.90.25.10">
    <property type="entry name" value="UDP-galactose 4-epimerase, domain 1"/>
    <property type="match status" value="1"/>
</dbReference>
<reference evidence="7" key="1">
    <citation type="journal article" date="2013" name="Nature">
        <title>Pan genome of the phytoplankton Emiliania underpins its global distribution.</title>
        <authorList>
            <person name="Read B.A."/>
            <person name="Kegel J."/>
            <person name="Klute M.J."/>
            <person name="Kuo A."/>
            <person name="Lefebvre S.C."/>
            <person name="Maumus F."/>
            <person name="Mayer C."/>
            <person name="Miller J."/>
            <person name="Monier A."/>
            <person name="Salamov A."/>
            <person name="Young J."/>
            <person name="Aguilar M."/>
            <person name="Claverie J.M."/>
            <person name="Frickenhaus S."/>
            <person name="Gonzalez K."/>
            <person name="Herman E.K."/>
            <person name="Lin Y.C."/>
            <person name="Napier J."/>
            <person name="Ogata H."/>
            <person name="Sarno A.F."/>
            <person name="Shmutz J."/>
            <person name="Schroeder D."/>
            <person name="de Vargas C."/>
            <person name="Verret F."/>
            <person name="von Dassow P."/>
            <person name="Valentin K."/>
            <person name="Van de Peer Y."/>
            <person name="Wheeler G."/>
            <person name="Dacks J.B."/>
            <person name="Delwiche C.F."/>
            <person name="Dyhrman S.T."/>
            <person name="Glockner G."/>
            <person name="John U."/>
            <person name="Richards T."/>
            <person name="Worden A.Z."/>
            <person name="Zhang X."/>
            <person name="Grigoriev I.V."/>
            <person name="Allen A.E."/>
            <person name="Bidle K."/>
            <person name="Borodovsky M."/>
            <person name="Bowler C."/>
            <person name="Brownlee C."/>
            <person name="Cock J.M."/>
            <person name="Elias M."/>
            <person name="Gladyshev V.N."/>
            <person name="Groth M."/>
            <person name="Guda C."/>
            <person name="Hadaegh A."/>
            <person name="Iglesias-Rodriguez M.D."/>
            <person name="Jenkins J."/>
            <person name="Jones B.M."/>
            <person name="Lawson T."/>
            <person name="Leese F."/>
            <person name="Lindquist E."/>
            <person name="Lobanov A."/>
            <person name="Lomsadze A."/>
            <person name="Malik S.B."/>
            <person name="Marsh M.E."/>
            <person name="Mackinder L."/>
            <person name="Mock T."/>
            <person name="Mueller-Roeber B."/>
            <person name="Pagarete A."/>
            <person name="Parker M."/>
            <person name="Probert I."/>
            <person name="Quesneville H."/>
            <person name="Raines C."/>
            <person name="Rensing S.A."/>
            <person name="Riano-Pachon D.M."/>
            <person name="Richier S."/>
            <person name="Rokitta S."/>
            <person name="Shiraiwa Y."/>
            <person name="Soanes D.M."/>
            <person name="van der Giezen M."/>
            <person name="Wahlund T.M."/>
            <person name="Williams B."/>
            <person name="Wilson W."/>
            <person name="Wolfe G."/>
            <person name="Wurch L.L."/>
        </authorList>
    </citation>
    <scope>NUCLEOTIDE SEQUENCE</scope>
</reference>
<sequence>MSANGNKPHPGGHVRPASKVDVGNYTPTNILVTGGAGFIASHVVIGLVEKYPQYKVVCLDKMDYCSSLHNLDQVKDKPNFRMVKGNLLSADLMNYVLETEQIDTIIHAAAQTHVDNSFGNSFAFTENNVLGTHVLVEAAKKAGIRRFIHVSTDEVYGSSYSEEPSRKEGDVLEPTNPYAATKAAAENIARLYWYSFKMPIIVTRGNNVFGPHQYPEKVIPKFVRRLVNGLPVCIHGDGSNSRHFIFVTDVANAFDTIMHKGVDGEVYNIGCDDEFTNLEVAKKLVQAVTPGISDEEVAAQITHVEDRAFNDVRYYIDSSKLQALGWKCQVSFEEGLKRCVDWYKAVDKNWWPIGTDSALAPHPVKPKDASPCEVIKGN</sequence>
<evidence type="ECO:0000256" key="3">
    <source>
        <dbReference type="ARBA" id="ARBA00023239"/>
    </source>
</evidence>
<keyword evidence="2" id="KW-0520">NAD</keyword>
<comment type="cofactor">
    <cofactor evidence="1">
        <name>NAD(+)</name>
        <dbReference type="ChEBI" id="CHEBI:57540"/>
    </cofactor>
</comment>
<dbReference type="SUPFAM" id="SSF51735">
    <property type="entry name" value="NAD(P)-binding Rossmann-fold domains"/>
    <property type="match status" value="1"/>
</dbReference>
<name>A0A0D3I2C4_EMIH1</name>
<protein>
    <recommendedName>
        <fullName evidence="5">NAD(P)-binding domain-containing protein</fullName>
    </recommendedName>
</protein>
<organism evidence="6 7">
    <name type="scientific">Emiliania huxleyi (strain CCMP1516)</name>
    <dbReference type="NCBI Taxonomy" id="280463"/>
    <lineage>
        <taxon>Eukaryota</taxon>
        <taxon>Haptista</taxon>
        <taxon>Haptophyta</taxon>
        <taxon>Prymnesiophyceae</taxon>
        <taxon>Isochrysidales</taxon>
        <taxon>Noelaerhabdaceae</taxon>
        <taxon>Emiliania</taxon>
    </lineage>
</organism>
<evidence type="ECO:0000256" key="4">
    <source>
        <dbReference type="SAM" id="MobiDB-lite"/>
    </source>
</evidence>
<dbReference type="STRING" id="2903.R1D9A6"/>
<dbReference type="InterPro" id="IPR036291">
    <property type="entry name" value="NAD(P)-bd_dom_sf"/>
</dbReference>
<dbReference type="FunFam" id="3.40.50.720:FF:000304">
    <property type="entry name" value="UDP-glucose 4,6-dehydratase"/>
    <property type="match status" value="1"/>
</dbReference>
<evidence type="ECO:0000313" key="6">
    <source>
        <dbReference type="EnsemblProtists" id="EOD05409"/>
    </source>
</evidence>
<dbReference type="EnsemblProtists" id="EOD05409">
    <property type="protein sequence ID" value="EOD05409"/>
    <property type="gene ID" value="EMIHUDRAFT_433184"/>
</dbReference>
<dbReference type="Gene3D" id="3.40.50.720">
    <property type="entry name" value="NAD(P)-binding Rossmann-like Domain"/>
    <property type="match status" value="1"/>
</dbReference>
<keyword evidence="3" id="KW-0456">Lyase</keyword>
<evidence type="ECO:0000256" key="1">
    <source>
        <dbReference type="ARBA" id="ARBA00001911"/>
    </source>
</evidence>
<dbReference type="Pfam" id="PF16363">
    <property type="entry name" value="GDP_Man_Dehyd"/>
    <property type="match status" value="1"/>
</dbReference>
<dbReference type="InterPro" id="IPR005888">
    <property type="entry name" value="dTDP_Gluc_deHydtase"/>
</dbReference>
<accession>A0A0D3I2C4</accession>
<dbReference type="Proteomes" id="UP000013827">
    <property type="component" value="Unassembled WGS sequence"/>
</dbReference>
<evidence type="ECO:0000256" key="2">
    <source>
        <dbReference type="ARBA" id="ARBA00023027"/>
    </source>
</evidence>
<evidence type="ECO:0000313" key="7">
    <source>
        <dbReference type="Proteomes" id="UP000013827"/>
    </source>
</evidence>
<feature type="region of interest" description="Disordered" evidence="4">
    <location>
        <begin position="1"/>
        <end position="20"/>
    </location>
</feature>
<dbReference type="eggNOG" id="KOG0747">
    <property type="taxonomic scope" value="Eukaryota"/>
</dbReference>
<dbReference type="AlphaFoldDB" id="A0A0D3I2C4"/>
<feature type="domain" description="NAD(P)-binding" evidence="5">
    <location>
        <begin position="31"/>
        <end position="338"/>
    </location>
</feature>
<dbReference type="OMA" id="WNEKPNL"/>
<dbReference type="GO" id="GO:0009225">
    <property type="term" value="P:nucleotide-sugar metabolic process"/>
    <property type="evidence" value="ECO:0007669"/>
    <property type="project" value="InterPro"/>
</dbReference>
<reference evidence="6" key="2">
    <citation type="submission" date="2024-10" db="UniProtKB">
        <authorList>
            <consortium name="EnsemblProtists"/>
        </authorList>
    </citation>
    <scope>IDENTIFICATION</scope>
</reference>